<feature type="transmembrane region" description="Helical" evidence="9">
    <location>
        <begin position="238"/>
        <end position="256"/>
    </location>
</feature>
<comment type="subcellular location">
    <subcellularLocation>
        <location evidence="1">Cell membrane</location>
        <topology evidence="1">Multi-pass membrane protein</topology>
    </subcellularLocation>
</comment>
<organism evidence="11 13">
    <name type="scientific">Eubacterium ventriosum</name>
    <dbReference type="NCBI Taxonomy" id="39496"/>
    <lineage>
        <taxon>Bacteria</taxon>
        <taxon>Bacillati</taxon>
        <taxon>Bacillota</taxon>
        <taxon>Clostridia</taxon>
        <taxon>Eubacteriales</taxon>
        <taxon>Eubacteriaceae</taxon>
        <taxon>Eubacterium</taxon>
    </lineage>
</organism>
<gene>
    <name evidence="11" type="ORF">DW918_07830</name>
    <name evidence="10" type="ORF">DW929_00490</name>
</gene>
<evidence type="ECO:0000313" key="13">
    <source>
        <dbReference type="Proteomes" id="UP000285740"/>
    </source>
</evidence>
<feature type="transmembrane region" description="Helical" evidence="9">
    <location>
        <begin position="411"/>
        <end position="435"/>
    </location>
</feature>
<comment type="similarity">
    <text evidence="2">Belongs to the BCCT transporter (TC 2.A.15) family.</text>
</comment>
<feature type="transmembrane region" description="Helical" evidence="9">
    <location>
        <begin position="268"/>
        <end position="288"/>
    </location>
</feature>
<dbReference type="Pfam" id="PF02028">
    <property type="entry name" value="BCCT"/>
    <property type="match status" value="1"/>
</dbReference>
<feature type="transmembrane region" description="Helical" evidence="9">
    <location>
        <begin position="455"/>
        <end position="474"/>
    </location>
</feature>
<dbReference type="GO" id="GO:0022857">
    <property type="term" value="F:transmembrane transporter activity"/>
    <property type="evidence" value="ECO:0007669"/>
    <property type="project" value="InterPro"/>
</dbReference>
<feature type="transmembrane region" description="Helical" evidence="9">
    <location>
        <begin position="353"/>
        <end position="377"/>
    </location>
</feature>
<evidence type="ECO:0000256" key="2">
    <source>
        <dbReference type="ARBA" id="ARBA00005658"/>
    </source>
</evidence>
<evidence type="ECO:0000256" key="3">
    <source>
        <dbReference type="ARBA" id="ARBA00022448"/>
    </source>
</evidence>
<sequence>MKKLEIRKALEQMDKKVYFTSLAIVVLMVLALIFIPNTVKIAIESTFNVCINHFGWMYILVSVFCFGLFFYLYFGKYGNIKFGSPDDKPRFSTFSWAAMIFTSGAGSSTVILGFAEPIYYLKNTPFHIKAMSTQAYEYAHMYGQFHWGFSAWAFYIPAVTAIGYMLYVRKTRDVKLSGTLTPIFGEKFKDGIIGKIIDIVVVFGIIASITTSLGLGVPVMSKLISSVLHIKDGLSLQIAVYLIWFMIFGWSVFRGLEKGIKKLTDVNMLIIFMFLGVVGVLVSISKIFEMELNSIGLYLQNLPRMIFYTDPFGNQNFVHDWTMFYWGWWLSFLPIMGIFIAKVSRGRTLKQVILGQMVWGSLGCCTFLGILGGYSLYLQKNGIVDLVSILEKEGNEGVVLAIMQTLPFSKILIVLLVILCFVFLATTIDSTAMVLGTATSKNLDPEEDPHLLNRFSWAIAIFAIAIGLSTVGGLKLIQKFAIVLGFPLIFIVFLISYSAIKAMKQDFGKMTKEEIIAVCQGTGESTQTNETEEKTEIKLAKSTDGNSKSLKATRDEKREQKTVKKMKCQKA</sequence>
<dbReference type="PANTHER" id="PTHR30047:SF7">
    <property type="entry name" value="HIGH-AFFINITY CHOLINE TRANSPORT PROTEIN"/>
    <property type="match status" value="1"/>
</dbReference>
<evidence type="ECO:0000256" key="7">
    <source>
        <dbReference type="ARBA" id="ARBA00023136"/>
    </source>
</evidence>
<dbReference type="InterPro" id="IPR000060">
    <property type="entry name" value="BCCT_transptr"/>
</dbReference>
<dbReference type="PANTHER" id="PTHR30047">
    <property type="entry name" value="HIGH-AFFINITY CHOLINE TRANSPORT PROTEIN-RELATED"/>
    <property type="match status" value="1"/>
</dbReference>
<feature type="transmembrane region" description="Helical" evidence="9">
    <location>
        <begin position="17"/>
        <end position="35"/>
    </location>
</feature>
<dbReference type="EMBL" id="QSFV01000024">
    <property type="protein sequence ID" value="RHA79590.1"/>
    <property type="molecule type" value="Genomic_DNA"/>
</dbReference>
<evidence type="ECO:0000256" key="6">
    <source>
        <dbReference type="ARBA" id="ARBA00022989"/>
    </source>
</evidence>
<evidence type="ECO:0000256" key="1">
    <source>
        <dbReference type="ARBA" id="ARBA00004651"/>
    </source>
</evidence>
<evidence type="ECO:0000313" key="12">
    <source>
        <dbReference type="Proteomes" id="UP000284598"/>
    </source>
</evidence>
<feature type="transmembrane region" description="Helical" evidence="9">
    <location>
        <begin position="145"/>
        <end position="167"/>
    </location>
</feature>
<keyword evidence="6 9" id="KW-1133">Transmembrane helix</keyword>
<evidence type="ECO:0000256" key="9">
    <source>
        <dbReference type="SAM" id="Phobius"/>
    </source>
</evidence>
<feature type="region of interest" description="Disordered" evidence="8">
    <location>
        <begin position="523"/>
        <end position="571"/>
    </location>
</feature>
<dbReference type="Proteomes" id="UP000285740">
    <property type="component" value="Unassembled WGS sequence"/>
</dbReference>
<feature type="compositionally biased region" description="Basic and acidic residues" evidence="8">
    <location>
        <begin position="552"/>
        <end position="562"/>
    </location>
</feature>
<evidence type="ECO:0000313" key="10">
    <source>
        <dbReference type="EMBL" id="RHA57351.1"/>
    </source>
</evidence>
<reference evidence="12 13" key="1">
    <citation type="submission" date="2018-08" db="EMBL/GenBank/DDBJ databases">
        <title>A genome reference for cultivated species of the human gut microbiota.</title>
        <authorList>
            <person name="Zou Y."/>
            <person name="Xue W."/>
            <person name="Luo G."/>
        </authorList>
    </citation>
    <scope>NUCLEOTIDE SEQUENCE [LARGE SCALE GENOMIC DNA]</scope>
    <source>
        <strain evidence="11 13">AM42-30</strain>
        <strain evidence="10 12">AM43-2</strain>
    </source>
</reference>
<dbReference type="InterPro" id="IPR018093">
    <property type="entry name" value="BCCT_CS"/>
</dbReference>
<evidence type="ECO:0000256" key="5">
    <source>
        <dbReference type="ARBA" id="ARBA00022692"/>
    </source>
</evidence>
<keyword evidence="5 9" id="KW-0812">Transmembrane</keyword>
<protein>
    <submittedName>
        <fullName evidence="11">BCCT family transporter</fullName>
    </submittedName>
</protein>
<dbReference type="EMBL" id="QSFO01000001">
    <property type="protein sequence ID" value="RHA57351.1"/>
    <property type="molecule type" value="Genomic_DNA"/>
</dbReference>
<accession>A0A413T5X0</accession>
<dbReference type="PROSITE" id="PS01303">
    <property type="entry name" value="BCCT"/>
    <property type="match status" value="1"/>
</dbReference>
<name>A0A413T5X0_9FIRM</name>
<keyword evidence="4" id="KW-1003">Cell membrane</keyword>
<keyword evidence="3" id="KW-0813">Transport</keyword>
<dbReference type="AlphaFoldDB" id="A0A413T5X0"/>
<feature type="transmembrane region" description="Helical" evidence="9">
    <location>
        <begin position="94"/>
        <end position="115"/>
    </location>
</feature>
<feature type="transmembrane region" description="Helical" evidence="9">
    <location>
        <begin position="196"/>
        <end position="218"/>
    </location>
</feature>
<evidence type="ECO:0000256" key="8">
    <source>
        <dbReference type="SAM" id="MobiDB-lite"/>
    </source>
</evidence>
<comment type="caution">
    <text evidence="11">The sequence shown here is derived from an EMBL/GenBank/DDBJ whole genome shotgun (WGS) entry which is preliminary data.</text>
</comment>
<feature type="compositionally biased region" description="Basic and acidic residues" evidence="8">
    <location>
        <begin position="531"/>
        <end position="541"/>
    </location>
</feature>
<dbReference type="RefSeq" id="WP_118024440.1">
    <property type="nucleotide sequence ID" value="NZ_CAUFEU010000019.1"/>
</dbReference>
<feature type="transmembrane region" description="Helical" evidence="9">
    <location>
        <begin position="323"/>
        <end position="341"/>
    </location>
</feature>
<evidence type="ECO:0000256" key="4">
    <source>
        <dbReference type="ARBA" id="ARBA00022475"/>
    </source>
</evidence>
<evidence type="ECO:0000313" key="11">
    <source>
        <dbReference type="EMBL" id="RHA79590.1"/>
    </source>
</evidence>
<dbReference type="Proteomes" id="UP000284598">
    <property type="component" value="Unassembled WGS sequence"/>
</dbReference>
<dbReference type="GO" id="GO:0005886">
    <property type="term" value="C:plasma membrane"/>
    <property type="evidence" value="ECO:0007669"/>
    <property type="project" value="UniProtKB-SubCell"/>
</dbReference>
<feature type="transmembrane region" description="Helical" evidence="9">
    <location>
        <begin position="480"/>
        <end position="500"/>
    </location>
</feature>
<proteinExistence type="inferred from homology"/>
<keyword evidence="7 9" id="KW-0472">Membrane</keyword>
<feature type="transmembrane region" description="Helical" evidence="9">
    <location>
        <begin position="55"/>
        <end position="74"/>
    </location>
</feature>